<dbReference type="AlphaFoldDB" id="A0A066VIX1"/>
<comment type="caution">
    <text evidence="2">The sequence shown here is derived from an EMBL/GenBank/DDBJ whole genome shotgun (WGS) entry which is preliminary data.</text>
</comment>
<accession>A0A066VIX1</accession>
<proteinExistence type="predicted"/>
<dbReference type="EMBL" id="JMSN01000077">
    <property type="protein sequence ID" value="KDN41692.1"/>
    <property type="molecule type" value="Genomic_DNA"/>
</dbReference>
<reference evidence="2 3" key="1">
    <citation type="submission" date="2014-05" db="EMBL/GenBank/DDBJ databases">
        <title>Draft genome sequence of a rare smut relative, Tilletiaria anomala UBC 951.</title>
        <authorList>
            <consortium name="DOE Joint Genome Institute"/>
            <person name="Toome M."/>
            <person name="Kuo A."/>
            <person name="Henrissat B."/>
            <person name="Lipzen A."/>
            <person name="Tritt A."/>
            <person name="Yoshinaga Y."/>
            <person name="Zane M."/>
            <person name="Barry K."/>
            <person name="Grigoriev I.V."/>
            <person name="Spatafora J.W."/>
            <person name="Aimea M.C."/>
        </authorList>
    </citation>
    <scope>NUCLEOTIDE SEQUENCE [LARGE SCALE GENOMIC DNA]</scope>
    <source>
        <strain evidence="2 3">UBC 951</strain>
    </source>
</reference>
<evidence type="ECO:0000256" key="1">
    <source>
        <dbReference type="SAM" id="MobiDB-lite"/>
    </source>
</evidence>
<protein>
    <submittedName>
        <fullName evidence="2">Uncharacterized protein</fullName>
    </submittedName>
</protein>
<dbReference type="Proteomes" id="UP000027361">
    <property type="component" value="Unassembled WGS sequence"/>
</dbReference>
<dbReference type="InParanoid" id="A0A066VIX1"/>
<dbReference type="HOGENOM" id="CLU_2321990_0_0_1"/>
<name>A0A066VIX1_TILAU</name>
<evidence type="ECO:0000313" key="3">
    <source>
        <dbReference type="Proteomes" id="UP000027361"/>
    </source>
</evidence>
<feature type="compositionally biased region" description="Polar residues" evidence="1">
    <location>
        <begin position="13"/>
        <end position="24"/>
    </location>
</feature>
<evidence type="ECO:0000313" key="2">
    <source>
        <dbReference type="EMBL" id="KDN41692.1"/>
    </source>
</evidence>
<dbReference type="RefSeq" id="XP_013241821.1">
    <property type="nucleotide sequence ID" value="XM_013386367.1"/>
</dbReference>
<sequence>MAHGSHGFIVSKSWGSSHSNTCVNSRPRRLLLPPQSPTLCHPPSGVRSLVAGHQSHRSKFPTSTVHGAHPRCVQLEASALLFGQADCIPAWCGSIYVWN</sequence>
<dbReference type="GeneID" id="25264902"/>
<keyword evidence="3" id="KW-1185">Reference proteome</keyword>
<organism evidence="2 3">
    <name type="scientific">Tilletiaria anomala (strain ATCC 24038 / CBS 436.72 / UBC 951)</name>
    <dbReference type="NCBI Taxonomy" id="1037660"/>
    <lineage>
        <taxon>Eukaryota</taxon>
        <taxon>Fungi</taxon>
        <taxon>Dikarya</taxon>
        <taxon>Basidiomycota</taxon>
        <taxon>Ustilaginomycotina</taxon>
        <taxon>Exobasidiomycetes</taxon>
        <taxon>Georgefischeriales</taxon>
        <taxon>Tilletiariaceae</taxon>
        <taxon>Tilletiaria</taxon>
    </lineage>
</organism>
<gene>
    <name evidence="2" type="ORF">K437DRAFT_258178</name>
</gene>
<feature type="region of interest" description="Disordered" evidence="1">
    <location>
        <begin position="1"/>
        <end position="24"/>
    </location>
</feature>